<dbReference type="EMBL" id="VLLG01000005">
    <property type="protein sequence ID" value="TWI84525.1"/>
    <property type="molecule type" value="Genomic_DNA"/>
</dbReference>
<evidence type="ECO:0000313" key="2">
    <source>
        <dbReference type="Proteomes" id="UP000316778"/>
    </source>
</evidence>
<dbReference type="AlphaFoldDB" id="A0A562STE9"/>
<evidence type="ECO:0008006" key="3">
    <source>
        <dbReference type="Google" id="ProtNLM"/>
    </source>
</evidence>
<comment type="caution">
    <text evidence="1">The sequence shown here is derived from an EMBL/GenBank/DDBJ whole genome shotgun (WGS) entry which is preliminary data.</text>
</comment>
<organism evidence="1 2">
    <name type="scientific">Chitinophaga japonensis</name>
    <name type="common">Flexibacter japonensis</name>
    <dbReference type="NCBI Taxonomy" id="104662"/>
    <lineage>
        <taxon>Bacteria</taxon>
        <taxon>Pseudomonadati</taxon>
        <taxon>Bacteroidota</taxon>
        <taxon>Chitinophagia</taxon>
        <taxon>Chitinophagales</taxon>
        <taxon>Chitinophagaceae</taxon>
        <taxon>Chitinophaga</taxon>
    </lineage>
</organism>
<dbReference type="OrthoDB" id="9762853at2"/>
<gene>
    <name evidence="1" type="ORF">LX66_4895</name>
</gene>
<protein>
    <recommendedName>
        <fullName evidence="3">Baseplate J-like protein</fullName>
    </recommendedName>
</protein>
<accession>A0A562STE9</accession>
<keyword evidence="2" id="KW-1185">Reference proteome</keyword>
<evidence type="ECO:0000313" key="1">
    <source>
        <dbReference type="EMBL" id="TWI84525.1"/>
    </source>
</evidence>
<reference evidence="1 2" key="1">
    <citation type="journal article" date="2013" name="Stand. Genomic Sci.">
        <title>Genomic Encyclopedia of Type Strains, Phase I: The one thousand microbial genomes (KMG-I) project.</title>
        <authorList>
            <person name="Kyrpides N.C."/>
            <person name="Woyke T."/>
            <person name="Eisen J.A."/>
            <person name="Garrity G."/>
            <person name="Lilburn T.G."/>
            <person name="Beck B.J."/>
            <person name="Whitman W.B."/>
            <person name="Hugenholtz P."/>
            <person name="Klenk H.P."/>
        </authorList>
    </citation>
    <scope>NUCLEOTIDE SEQUENCE [LARGE SCALE GENOMIC DNA]</scope>
    <source>
        <strain evidence="1 2">DSM 13484</strain>
    </source>
</reference>
<dbReference type="Proteomes" id="UP000316778">
    <property type="component" value="Unassembled WGS sequence"/>
</dbReference>
<dbReference type="RefSeq" id="WP_145718251.1">
    <property type="nucleotide sequence ID" value="NZ_BAAAFY010000002.1"/>
</dbReference>
<sequence>MSNFFEHIQDGISQLERQLEALMPAYVKVDDRSPHELLQLLARLAPQFNYYNFNNRPDGGWEEFFHADLLVMLLTAGSLDFTGYEATFTRLRENLQHATSDDALFDNTRTLFLLLYDIGVVLMDTLHKLREADKSYRIWHYVEQVMDSLEEDMTRLHRFEHQVVKLFPRQLALHDHHIRPLDLSHRLRRLYTRAFNDAGDGPELFEGFYSLNGIYDNLRAKFYQVASSASYYIRNQLGEVQHSPHMGLLAAFLELYKHLQDQLNKVPKRHLDFYYRQVLGIQGLPAVPDKVHIFLELVPHINSFTVEKGQALLAAVHARKEPLQYILRDTLKAHNVQIMSLQTVFVSNYLQITAPSLDLQDIREAQVYRAVHPVIPPADYQKESTVIRPWPLLGEDQHDLSPSLRTMEDTDIGFMIGSPVMYLDEGRRQVQVRLYFEPGTFGAFAGYVKNFAQVSGHSVATMLSQLLSGAFHLYFTAPDGWEPVPRFSVRSSLEEPLDNSLEITFMLDITAKAWSTYNEKVHASGLAAAVPLLKVLLNNNSFHHPYSFLRSLLLERVAVNVQVSGHRHVKLQSNIGMLSPDNSFLLFGPQPAVGAYLDIRNSNIFNRFTRAFSIKMEWLNLPRHENGFDAWYAGYNTDLRNTDFKIGISSLYNGLFFPEREKQQTLHLFQTVRDREGNLYLDDVTLLDNIDLSRLSFTNGMLLDKEWAPDVPVYREGAVRMELAGPSEAFGHRLFAQIFPEVIMHNSQHSLLPRKKRPVPNLPYLPMLNALSLSYTLEHMEALKSVQSAQQADGLEVYHALPSGYRRIYPDPGKGNTFSLLPVTSDMANLCIGFNRLYPNEELSLLFQLEEKHYSDTVGNITPVTWSYLYNNSWIPFERTQVLSDDTSNLLKSGIVRLRIPDGICNGNTILDPALYWLRVSTSVVTGANPRVIGIFPNAVLAERQLQAEGQSLKEVPSIASFAIKKFKTDIKPVQQVWQPFPSFGGQQQEPEAQYYTRVSERLRHKQRPALASDIAQVLLQEFPGLLIVKCLGTDEGAALLPGMADLRIIVVPAVPDMQPGRQEVPEPRVDLATLYRIQSFVQQALSPFIKAEVRNPVYEKVKVVCKVKFNGSDNRNDNLHLRQLHEDIKRFLCPWMFEGIASLKIGSVLYRSEILNFINRLSYVSYVTGFSLVHFYHEKHLRTGQVTACVSDTALDDAPAIYASVPEGVLVPTQEHLITVLDHRAYEDPQALGIDGLQVGDELLVGKDLETGTARHMADPFDEEMLTISIHPK</sequence>
<proteinExistence type="predicted"/>
<name>A0A562STE9_CHIJA</name>